<evidence type="ECO:0000313" key="4">
    <source>
        <dbReference type="Proteomes" id="UP001617351"/>
    </source>
</evidence>
<evidence type="ECO:0000256" key="1">
    <source>
        <dbReference type="SAM" id="MobiDB-lite"/>
    </source>
</evidence>
<feature type="chain" id="PRO_5045145038" description="Secreted protein" evidence="2">
    <location>
        <begin position="25"/>
        <end position="57"/>
    </location>
</feature>
<keyword evidence="4" id="KW-1185">Reference proteome</keyword>
<organism evidence="3 4">
    <name type="scientific">Streptomyces toxytricini</name>
    <name type="common">Actinomyces toxytricini</name>
    <dbReference type="NCBI Taxonomy" id="67369"/>
    <lineage>
        <taxon>Bacteria</taxon>
        <taxon>Bacillati</taxon>
        <taxon>Actinomycetota</taxon>
        <taxon>Actinomycetes</taxon>
        <taxon>Kitasatosporales</taxon>
        <taxon>Streptomycetaceae</taxon>
        <taxon>Streptomyces</taxon>
    </lineage>
</organism>
<proteinExistence type="predicted"/>
<accession>A0ABW8EIW6</accession>
<evidence type="ECO:0000256" key="2">
    <source>
        <dbReference type="SAM" id="SignalP"/>
    </source>
</evidence>
<comment type="caution">
    <text evidence="3">The sequence shown here is derived from an EMBL/GenBank/DDBJ whole genome shotgun (WGS) entry which is preliminary data.</text>
</comment>
<gene>
    <name evidence="3" type="ORF">ACIO7M_19050</name>
</gene>
<keyword evidence="2" id="KW-0732">Signal</keyword>
<dbReference type="RefSeq" id="WP_365511588.1">
    <property type="nucleotide sequence ID" value="NZ_JBFANW010000300.1"/>
</dbReference>
<reference evidence="3 4" key="1">
    <citation type="submission" date="2024-10" db="EMBL/GenBank/DDBJ databases">
        <title>The Natural Products Discovery Center: Release of the First 8490 Sequenced Strains for Exploring Actinobacteria Biosynthetic Diversity.</title>
        <authorList>
            <person name="Kalkreuter E."/>
            <person name="Kautsar S.A."/>
            <person name="Yang D."/>
            <person name="Bader C.D."/>
            <person name="Teijaro C.N."/>
            <person name="Fluegel L."/>
            <person name="Davis C.M."/>
            <person name="Simpson J.R."/>
            <person name="Lauterbach L."/>
            <person name="Steele A.D."/>
            <person name="Gui C."/>
            <person name="Meng S."/>
            <person name="Li G."/>
            <person name="Viehrig K."/>
            <person name="Ye F."/>
            <person name="Su P."/>
            <person name="Kiefer A.F."/>
            <person name="Nichols A."/>
            <person name="Cepeda A.J."/>
            <person name="Yan W."/>
            <person name="Fan B."/>
            <person name="Jiang Y."/>
            <person name="Adhikari A."/>
            <person name="Zheng C.-J."/>
            <person name="Schuster L."/>
            <person name="Cowan T.M."/>
            <person name="Smanski M.J."/>
            <person name="Chevrette M.G."/>
            <person name="De Carvalho L.P.S."/>
            <person name="Shen B."/>
        </authorList>
    </citation>
    <scope>NUCLEOTIDE SEQUENCE [LARGE SCALE GENOMIC DNA]</scope>
    <source>
        <strain evidence="3 4">NPDC087220</strain>
    </source>
</reference>
<dbReference type="Proteomes" id="UP001617351">
    <property type="component" value="Unassembled WGS sequence"/>
</dbReference>
<protein>
    <recommendedName>
        <fullName evidence="5">Secreted protein</fullName>
    </recommendedName>
</protein>
<sequence>MTLVTALILVAVLGSIALLALAPAAPSGDDTGREEGRKDTPRLNTVPGQRSARHHTG</sequence>
<dbReference type="EMBL" id="JBIUYY010000008">
    <property type="protein sequence ID" value="MFJ2823190.1"/>
    <property type="molecule type" value="Genomic_DNA"/>
</dbReference>
<evidence type="ECO:0008006" key="5">
    <source>
        <dbReference type="Google" id="ProtNLM"/>
    </source>
</evidence>
<name>A0ABW8EIW6_STRT5</name>
<evidence type="ECO:0000313" key="3">
    <source>
        <dbReference type="EMBL" id="MFJ2823190.1"/>
    </source>
</evidence>
<feature type="signal peptide" evidence="2">
    <location>
        <begin position="1"/>
        <end position="24"/>
    </location>
</feature>
<feature type="region of interest" description="Disordered" evidence="1">
    <location>
        <begin position="24"/>
        <end position="57"/>
    </location>
</feature>
<feature type="compositionally biased region" description="Basic and acidic residues" evidence="1">
    <location>
        <begin position="30"/>
        <end position="41"/>
    </location>
</feature>